<keyword evidence="4 7" id="KW-0812">Transmembrane</keyword>
<evidence type="ECO:0000256" key="5">
    <source>
        <dbReference type="ARBA" id="ARBA00022989"/>
    </source>
</evidence>
<feature type="transmembrane region" description="Helical" evidence="7">
    <location>
        <begin position="118"/>
        <end position="145"/>
    </location>
</feature>
<dbReference type="SUPFAM" id="SSF161098">
    <property type="entry name" value="MetI-like"/>
    <property type="match status" value="1"/>
</dbReference>
<dbReference type="Pfam" id="PF00528">
    <property type="entry name" value="BPD_transp_1"/>
    <property type="match status" value="1"/>
</dbReference>
<keyword evidence="2 7" id="KW-0813">Transport</keyword>
<dbReference type="PANTHER" id="PTHR43163">
    <property type="entry name" value="DIPEPTIDE TRANSPORT SYSTEM PERMEASE PROTEIN DPPB-RELATED"/>
    <property type="match status" value="1"/>
</dbReference>
<comment type="similarity">
    <text evidence="7">Belongs to the binding-protein-dependent transport system permease family.</text>
</comment>
<feature type="transmembrane region" description="Helical" evidence="7">
    <location>
        <begin position="165"/>
        <end position="184"/>
    </location>
</feature>
<evidence type="ECO:0000256" key="1">
    <source>
        <dbReference type="ARBA" id="ARBA00004651"/>
    </source>
</evidence>
<keyword evidence="3" id="KW-1003">Cell membrane</keyword>
<dbReference type="PANTHER" id="PTHR43163:SF3">
    <property type="entry name" value="PEPTIDE ABC TRANSPORTER PERMEASE PROTEIN"/>
    <property type="match status" value="1"/>
</dbReference>
<feature type="transmembrane region" description="Helical" evidence="7">
    <location>
        <begin position="83"/>
        <end position="106"/>
    </location>
</feature>
<dbReference type="InterPro" id="IPR035906">
    <property type="entry name" value="MetI-like_sf"/>
</dbReference>
<sequence>MLLLLSVIVFIGVDLLPGDPVSVREGRLGPERAAELRSQMGLDRPVLDRYIDWLTGILKGDLGTSATGVRVADLLGHRLANTAILVGIVGIVAVPVSLALGLWLGWRRGSVADTAASAIIVGVQSIPDFIWAGLWVLIFALTLGWLPALSLVPPGESPLAQPEVLVLPVVTLGATAVVYATRVIRAAAATSYLSDHAEFLQLNGFSILSVTRLAVLPTVVPAAVQVWVVSLTTLLGGTVMVEGVFGYPGIGEALINAVSGGDLPVAQTFALLLATIAATALLVTDTAGMVVRHRTGRQR</sequence>
<dbReference type="Pfam" id="PF19300">
    <property type="entry name" value="BPD_transp_1_N"/>
    <property type="match status" value="1"/>
</dbReference>
<evidence type="ECO:0000256" key="2">
    <source>
        <dbReference type="ARBA" id="ARBA00022448"/>
    </source>
</evidence>
<dbReference type="InterPro" id="IPR000515">
    <property type="entry name" value="MetI-like"/>
</dbReference>
<reference evidence="9" key="1">
    <citation type="journal article" date="2021" name="Nat. Microbiol.">
        <title>Cocultivation of an ultrasmall environmental parasitic bacterium with lytic ability against bacteria associated with wastewater foams.</title>
        <authorList>
            <person name="Batinovic S."/>
            <person name="Rose J.J.A."/>
            <person name="Ratcliffe J."/>
            <person name="Seviour R.J."/>
            <person name="Petrovski S."/>
        </authorList>
    </citation>
    <scope>NUCLEOTIDE SEQUENCE</scope>
    <source>
        <strain evidence="9">CON9</strain>
    </source>
</reference>
<feature type="transmembrane region" description="Helical" evidence="7">
    <location>
        <begin position="269"/>
        <end position="291"/>
    </location>
</feature>
<organism evidence="9 10">
    <name type="scientific">Gordonia pseudamarae</name>
    <dbReference type="NCBI Taxonomy" id="2831662"/>
    <lineage>
        <taxon>Bacteria</taxon>
        <taxon>Bacillati</taxon>
        <taxon>Actinomycetota</taxon>
        <taxon>Actinomycetes</taxon>
        <taxon>Mycobacteriales</taxon>
        <taxon>Gordoniaceae</taxon>
        <taxon>Gordonia</taxon>
    </lineage>
</organism>
<dbReference type="EMBL" id="CP045809">
    <property type="protein sequence ID" value="QHN36660.1"/>
    <property type="molecule type" value="Genomic_DNA"/>
</dbReference>
<protein>
    <submittedName>
        <fullName evidence="9">ABC transporter permease subunit</fullName>
    </submittedName>
</protein>
<keyword evidence="6 7" id="KW-0472">Membrane</keyword>
<comment type="subcellular location">
    <subcellularLocation>
        <location evidence="1 7">Cell membrane</location>
        <topology evidence="1 7">Multi-pass membrane protein</topology>
    </subcellularLocation>
</comment>
<dbReference type="InterPro" id="IPR045621">
    <property type="entry name" value="BPD_transp_1_N"/>
</dbReference>
<name>A0ABX6ILK1_9ACTN</name>
<gene>
    <name evidence="9" type="ORF">GII31_18915</name>
</gene>
<dbReference type="Gene3D" id="1.10.3720.10">
    <property type="entry name" value="MetI-like"/>
    <property type="match status" value="1"/>
</dbReference>
<dbReference type="CDD" id="cd06261">
    <property type="entry name" value="TM_PBP2"/>
    <property type="match status" value="1"/>
</dbReference>
<dbReference type="PROSITE" id="PS50928">
    <property type="entry name" value="ABC_TM1"/>
    <property type="match status" value="1"/>
</dbReference>
<evidence type="ECO:0000313" key="9">
    <source>
        <dbReference type="EMBL" id="QHN36660.1"/>
    </source>
</evidence>
<accession>A0ABX6ILK1</accession>
<evidence type="ECO:0000256" key="6">
    <source>
        <dbReference type="ARBA" id="ARBA00023136"/>
    </source>
</evidence>
<evidence type="ECO:0000313" key="10">
    <source>
        <dbReference type="Proteomes" id="UP001059836"/>
    </source>
</evidence>
<evidence type="ECO:0000259" key="8">
    <source>
        <dbReference type="PROSITE" id="PS50928"/>
    </source>
</evidence>
<keyword evidence="5 7" id="KW-1133">Transmembrane helix</keyword>
<dbReference type="Proteomes" id="UP001059836">
    <property type="component" value="Chromosome"/>
</dbReference>
<proteinExistence type="inferred from homology"/>
<evidence type="ECO:0000256" key="7">
    <source>
        <dbReference type="RuleBase" id="RU363032"/>
    </source>
</evidence>
<evidence type="ECO:0000256" key="4">
    <source>
        <dbReference type="ARBA" id="ARBA00022692"/>
    </source>
</evidence>
<keyword evidence="10" id="KW-1185">Reference proteome</keyword>
<feature type="transmembrane region" description="Helical" evidence="7">
    <location>
        <begin position="205"/>
        <end position="228"/>
    </location>
</feature>
<feature type="domain" description="ABC transmembrane type-1" evidence="8">
    <location>
        <begin position="79"/>
        <end position="284"/>
    </location>
</feature>
<evidence type="ECO:0000256" key="3">
    <source>
        <dbReference type="ARBA" id="ARBA00022475"/>
    </source>
</evidence>